<dbReference type="PANTHER" id="PTHR46268">
    <property type="entry name" value="STRESS RESPONSE PROTEIN NHAX"/>
    <property type="match status" value="1"/>
</dbReference>
<protein>
    <submittedName>
        <fullName evidence="3">Universal stress protein</fullName>
    </submittedName>
</protein>
<dbReference type="Proteomes" id="UP000438699">
    <property type="component" value="Unassembled WGS sequence"/>
</dbReference>
<dbReference type="PANTHER" id="PTHR46268:SF6">
    <property type="entry name" value="UNIVERSAL STRESS PROTEIN UP12"/>
    <property type="match status" value="1"/>
</dbReference>
<comment type="similarity">
    <text evidence="1">Belongs to the universal stress protein A family.</text>
</comment>
<evidence type="ECO:0000259" key="2">
    <source>
        <dbReference type="Pfam" id="PF00582"/>
    </source>
</evidence>
<gene>
    <name evidence="3" type="ORF">F8A88_02820</name>
</gene>
<dbReference type="Gene3D" id="3.40.50.620">
    <property type="entry name" value="HUPs"/>
    <property type="match status" value="2"/>
</dbReference>
<sequence>MFKDIILAITPSEICECAADKAFAFAQRFESKLYLVHICGIEHGWGSMEHLEASGETARIKDKIMAYYGDKLEGIKDYEVIVRAGIPHNEILRLVRQKNADLVVMGPHTKKYVEERSRMWGMAGSTLERVSQRCPCPVMIVTRQAPYGEQVFNKVLVATDFSDPAECAVNYGAQMARHYKSELVVFHAMDQEELPQEEVEQRVEAAKNRMSVEYGPRLAGISASSFECWEGKASTEILKTARIHKADLIIMAHHTREVDPEKAVLGSTVVQVALNSSAPTMSVNKHFDLRCGLMYDQTGEATEAGSAAAPAES</sequence>
<dbReference type="AlphaFoldDB" id="A0A6N6N6X0"/>
<name>A0A6N6N6X0_9BACT</name>
<dbReference type="InterPro" id="IPR014729">
    <property type="entry name" value="Rossmann-like_a/b/a_fold"/>
</dbReference>
<dbReference type="EMBL" id="WAIE01000001">
    <property type="protein sequence ID" value="KAB1443215.1"/>
    <property type="molecule type" value="Genomic_DNA"/>
</dbReference>
<comment type="caution">
    <text evidence="3">The sequence shown here is derived from an EMBL/GenBank/DDBJ whole genome shotgun (WGS) entry which is preliminary data.</text>
</comment>
<dbReference type="InterPro" id="IPR006015">
    <property type="entry name" value="Universal_stress_UspA"/>
</dbReference>
<dbReference type="PRINTS" id="PR01438">
    <property type="entry name" value="UNVRSLSTRESS"/>
</dbReference>
<dbReference type="CDD" id="cd00293">
    <property type="entry name" value="USP-like"/>
    <property type="match status" value="2"/>
</dbReference>
<dbReference type="OrthoDB" id="5512840at2"/>
<evidence type="ECO:0000256" key="1">
    <source>
        <dbReference type="ARBA" id="ARBA00008791"/>
    </source>
</evidence>
<dbReference type="SUPFAM" id="SSF52402">
    <property type="entry name" value="Adenine nucleotide alpha hydrolases-like"/>
    <property type="match status" value="2"/>
</dbReference>
<organism evidence="3 4">
    <name type="scientific">Pseudodesulfovibrio senegalensis</name>
    <dbReference type="NCBI Taxonomy" id="1721087"/>
    <lineage>
        <taxon>Bacteria</taxon>
        <taxon>Pseudomonadati</taxon>
        <taxon>Thermodesulfobacteriota</taxon>
        <taxon>Desulfovibrionia</taxon>
        <taxon>Desulfovibrionales</taxon>
        <taxon>Desulfovibrionaceae</taxon>
    </lineage>
</organism>
<evidence type="ECO:0000313" key="3">
    <source>
        <dbReference type="EMBL" id="KAB1443215.1"/>
    </source>
</evidence>
<proteinExistence type="inferred from homology"/>
<evidence type="ECO:0000313" key="4">
    <source>
        <dbReference type="Proteomes" id="UP000438699"/>
    </source>
</evidence>
<feature type="domain" description="UspA" evidence="2">
    <location>
        <begin position="1"/>
        <end position="141"/>
    </location>
</feature>
<accession>A0A6N6N6X0</accession>
<reference evidence="3 4" key="1">
    <citation type="journal article" date="2017" name="Int. J. Syst. Evol. Microbiol.">
        <title>Desulfovibrio senegalensis sp. nov., a mesophilic sulfate reducer isolated from marine sediment.</title>
        <authorList>
            <person name="Thioye A."/>
            <person name="Gam Z.B.A."/>
            <person name="Mbengue M."/>
            <person name="Cayol J.L."/>
            <person name="Joseph-Bartoli M."/>
            <person name="Toure-Kane C."/>
            <person name="Labat M."/>
        </authorList>
    </citation>
    <scope>NUCLEOTIDE SEQUENCE [LARGE SCALE GENOMIC DNA]</scope>
    <source>
        <strain evidence="3 4">DSM 101509</strain>
    </source>
</reference>
<dbReference type="RefSeq" id="WP_151149547.1">
    <property type="nucleotide sequence ID" value="NZ_WAIE01000001.1"/>
</dbReference>
<dbReference type="Pfam" id="PF00582">
    <property type="entry name" value="Usp"/>
    <property type="match status" value="2"/>
</dbReference>
<dbReference type="InterPro" id="IPR006016">
    <property type="entry name" value="UspA"/>
</dbReference>
<keyword evidence="4" id="KW-1185">Reference proteome</keyword>
<feature type="domain" description="UspA" evidence="2">
    <location>
        <begin position="152"/>
        <end position="282"/>
    </location>
</feature>